<dbReference type="InterPro" id="IPR015655">
    <property type="entry name" value="PP2C"/>
</dbReference>
<gene>
    <name evidence="3" type="ORF">D9619_004313</name>
</gene>
<feature type="compositionally biased region" description="Basic and acidic residues" evidence="1">
    <location>
        <begin position="7"/>
        <end position="16"/>
    </location>
</feature>
<dbReference type="Pfam" id="PF00481">
    <property type="entry name" value="PP2C"/>
    <property type="match status" value="1"/>
</dbReference>
<dbReference type="SMART" id="SM00332">
    <property type="entry name" value="PP2Cc"/>
    <property type="match status" value="1"/>
</dbReference>
<dbReference type="SUPFAM" id="SSF81606">
    <property type="entry name" value="PP2C-like"/>
    <property type="match status" value="1"/>
</dbReference>
<dbReference type="PANTHER" id="PTHR13832:SF792">
    <property type="entry name" value="GM14286P"/>
    <property type="match status" value="1"/>
</dbReference>
<keyword evidence="4" id="KW-1185">Reference proteome</keyword>
<dbReference type="OrthoDB" id="19329at2759"/>
<evidence type="ECO:0000256" key="1">
    <source>
        <dbReference type="SAM" id="MobiDB-lite"/>
    </source>
</evidence>
<comment type="caution">
    <text evidence="3">The sequence shown here is derived from an EMBL/GenBank/DDBJ whole genome shotgun (WGS) entry which is preliminary data.</text>
</comment>
<accession>A0A8H5F8B0</accession>
<evidence type="ECO:0000313" key="3">
    <source>
        <dbReference type="EMBL" id="KAF5327475.1"/>
    </source>
</evidence>
<feature type="region of interest" description="Disordered" evidence="1">
    <location>
        <begin position="1"/>
        <end position="22"/>
    </location>
</feature>
<dbReference type="GO" id="GO:0004722">
    <property type="term" value="F:protein serine/threonine phosphatase activity"/>
    <property type="evidence" value="ECO:0007669"/>
    <property type="project" value="InterPro"/>
</dbReference>
<name>A0A8H5F8B0_9AGAR</name>
<dbReference type="CDD" id="cd00143">
    <property type="entry name" value="PP2Cc"/>
    <property type="match status" value="1"/>
</dbReference>
<dbReference type="EMBL" id="JAACJJ010000014">
    <property type="protein sequence ID" value="KAF5327475.1"/>
    <property type="molecule type" value="Genomic_DNA"/>
</dbReference>
<dbReference type="Proteomes" id="UP000567179">
    <property type="component" value="Unassembled WGS sequence"/>
</dbReference>
<sequence length="418" mass="45875">MSALKASSDRNSEHPKFKTNMGWPGHEAQWDYTLLPEGIAVEELARLSQPVTVGNTDAVTFQPATSPDDRSQDRFVIEDWHLSNGTWTFRAIFDGHAGHECVDHVASKLPALIKDSLATITEEYTGEYSPQIIQDALSNAFCDLDAAIGQAVLDLFPDPAALENIHDSTLQATINDDGPNIAVLLRCMRGTTALVSIVDPGKANLWVASLGDSAAVFGTKDRLTSQWVAQVLSADHNGENPVEAERVRSEHPGELEAILDNRVLGGIAVTKAFGDYYYKLPKIYTYKVFLNSAQLFKLQAKVETVIGRSITPPYLSAVPDVKHVDLASLNIDDAFLILCSDGLINLSDDRLFLKEKLAPYWVNTVASAQELDSDNLALALLWEGLGGDDMEKVSRHLTVEMESRWVDDTTILIQQLGL</sequence>
<dbReference type="InterPro" id="IPR001932">
    <property type="entry name" value="PPM-type_phosphatase-like_dom"/>
</dbReference>
<dbReference type="AlphaFoldDB" id="A0A8H5F8B0"/>
<evidence type="ECO:0000313" key="4">
    <source>
        <dbReference type="Proteomes" id="UP000567179"/>
    </source>
</evidence>
<dbReference type="PANTHER" id="PTHR13832">
    <property type="entry name" value="PROTEIN PHOSPHATASE 2C"/>
    <property type="match status" value="1"/>
</dbReference>
<dbReference type="InterPro" id="IPR036457">
    <property type="entry name" value="PPM-type-like_dom_sf"/>
</dbReference>
<protein>
    <recommendedName>
        <fullName evidence="2">PPM-type phosphatase domain-containing protein</fullName>
    </recommendedName>
</protein>
<dbReference type="Gene3D" id="3.60.40.10">
    <property type="entry name" value="PPM-type phosphatase domain"/>
    <property type="match status" value="1"/>
</dbReference>
<organism evidence="3 4">
    <name type="scientific">Psilocybe cf. subviscida</name>
    <dbReference type="NCBI Taxonomy" id="2480587"/>
    <lineage>
        <taxon>Eukaryota</taxon>
        <taxon>Fungi</taxon>
        <taxon>Dikarya</taxon>
        <taxon>Basidiomycota</taxon>
        <taxon>Agaricomycotina</taxon>
        <taxon>Agaricomycetes</taxon>
        <taxon>Agaricomycetidae</taxon>
        <taxon>Agaricales</taxon>
        <taxon>Agaricineae</taxon>
        <taxon>Strophariaceae</taxon>
        <taxon>Psilocybe</taxon>
    </lineage>
</organism>
<feature type="domain" description="PPM-type phosphatase" evidence="2">
    <location>
        <begin position="63"/>
        <end position="416"/>
    </location>
</feature>
<reference evidence="3 4" key="1">
    <citation type="journal article" date="2020" name="ISME J.">
        <title>Uncovering the hidden diversity of litter-decomposition mechanisms in mushroom-forming fungi.</title>
        <authorList>
            <person name="Floudas D."/>
            <person name="Bentzer J."/>
            <person name="Ahren D."/>
            <person name="Johansson T."/>
            <person name="Persson P."/>
            <person name="Tunlid A."/>
        </authorList>
    </citation>
    <scope>NUCLEOTIDE SEQUENCE [LARGE SCALE GENOMIC DNA]</scope>
    <source>
        <strain evidence="3 4">CBS 101986</strain>
    </source>
</reference>
<dbReference type="PROSITE" id="PS51746">
    <property type="entry name" value="PPM_2"/>
    <property type="match status" value="1"/>
</dbReference>
<proteinExistence type="predicted"/>
<evidence type="ECO:0000259" key="2">
    <source>
        <dbReference type="PROSITE" id="PS51746"/>
    </source>
</evidence>